<comment type="caution">
    <text evidence="4">The sequence shown here is derived from an EMBL/GenBank/DDBJ whole genome shotgun (WGS) entry which is preliminary data.</text>
</comment>
<evidence type="ECO:0000313" key="5">
    <source>
        <dbReference type="Proteomes" id="UP000266906"/>
    </source>
</evidence>
<dbReference type="InterPro" id="IPR033396">
    <property type="entry name" value="DUF5107"/>
</dbReference>
<sequence>MSELRLATLTLPTAPVGPVNPLPPLFTGADLHQVEDTGEADEEMRHNIGYGRVPSVLPYLVQDGYTRERAPAEHPVAVLENDTLRAVFLLGAGGRLQSLVHKPTGRELLFRNPVFQPANLALRGAWLAGGVEWNTGTIGHAPTTCEPLHTARLTRPDGTPVLRMWEYERIRGTVFQIDACLPDDSPVLLVHVRITNPHPHTVPVYWWSNIAVPEAPDVRVLAPADAAWQFSYDRKVRRVDLPAPHGTDLSRTTRSRDAADYFFDLPAGRRRWIAALDADGRGLVQTSTERLRGRKLFLWGQGPGGRHWQEWLAGPGTGYLEIQAGLARTQLEHLPMPAGARWAWTEAYGLLEADPAAVHGEDWTAARDAAEHALDTLLPPHLLDAELEAAAHWADRAPDLILQAGSGWGALEERRRAHTGQDPLPTPGTPFPADTLGPEQAPWLELLTHGTLDPGDPRQPPASHQSDPVWIPPLTAADTWLAHLHLGTLHAHRGDHDSARACWQRSLDRHPTAWAWRNLAALADRTGDLDEAAHAYRQALRHAPALLPLVLESTALLLRAGHPREVLDHLDALTPAQRATGRARWTEARAALDSGDVERCGRLLHEGIEIADLREGEGSLHELWFAHHRATSGTDPEPGPDLPRAYDFRMLTTDPTG</sequence>
<reference evidence="4 5" key="1">
    <citation type="submission" date="2018-11" db="EMBL/GenBank/DDBJ databases">
        <title>Sequencing the genomes of 1000 actinobacteria strains.</title>
        <authorList>
            <person name="Klenk H.-P."/>
        </authorList>
    </citation>
    <scope>NUCLEOTIDE SEQUENCE [LARGE SCALE GENOMIC DNA]</scope>
    <source>
        <strain evidence="4 5">DSM 44781</strain>
    </source>
</reference>
<feature type="region of interest" description="Disordered" evidence="2">
    <location>
        <begin position="414"/>
        <end position="470"/>
    </location>
</feature>
<dbReference type="SMART" id="SM00028">
    <property type="entry name" value="TPR"/>
    <property type="match status" value="2"/>
</dbReference>
<dbReference type="PROSITE" id="PS50005">
    <property type="entry name" value="TPR"/>
    <property type="match status" value="1"/>
</dbReference>
<organism evidence="4 5">
    <name type="scientific">Kitasatospora cineracea</name>
    <dbReference type="NCBI Taxonomy" id="88074"/>
    <lineage>
        <taxon>Bacteria</taxon>
        <taxon>Bacillati</taxon>
        <taxon>Actinomycetota</taxon>
        <taxon>Actinomycetes</taxon>
        <taxon>Kitasatosporales</taxon>
        <taxon>Streptomycetaceae</taxon>
        <taxon>Kitasatospora</taxon>
    </lineage>
</organism>
<dbReference type="InterPro" id="IPR011990">
    <property type="entry name" value="TPR-like_helical_dom_sf"/>
</dbReference>
<dbReference type="EMBL" id="RKQG01000003">
    <property type="protein sequence ID" value="RPE27842.1"/>
    <property type="molecule type" value="Genomic_DNA"/>
</dbReference>
<feature type="repeat" description="TPR" evidence="1">
    <location>
        <begin position="513"/>
        <end position="546"/>
    </location>
</feature>
<protein>
    <submittedName>
        <fullName evidence="4">Tetratricopeptide repeat protein</fullName>
    </submittedName>
</protein>
<dbReference type="Pfam" id="PF13424">
    <property type="entry name" value="TPR_12"/>
    <property type="match status" value="1"/>
</dbReference>
<dbReference type="InterPro" id="IPR019734">
    <property type="entry name" value="TPR_rpt"/>
</dbReference>
<dbReference type="RefSeq" id="WP_123821313.1">
    <property type="nucleotide sequence ID" value="NZ_RKQG01000003.1"/>
</dbReference>
<name>A0A3N4R3T4_9ACTN</name>
<dbReference type="SUPFAM" id="SSF48452">
    <property type="entry name" value="TPR-like"/>
    <property type="match status" value="1"/>
</dbReference>
<dbReference type="Pfam" id="PF17128">
    <property type="entry name" value="DUF5107"/>
    <property type="match status" value="1"/>
</dbReference>
<accession>A0A3N4R3T4</accession>
<keyword evidence="1" id="KW-0802">TPR repeat</keyword>
<evidence type="ECO:0000259" key="3">
    <source>
        <dbReference type="Pfam" id="PF17128"/>
    </source>
</evidence>
<proteinExistence type="predicted"/>
<evidence type="ECO:0000256" key="1">
    <source>
        <dbReference type="PROSITE-ProRule" id="PRU00339"/>
    </source>
</evidence>
<dbReference type="AlphaFoldDB" id="A0A3N4R3T4"/>
<gene>
    <name evidence="4" type="ORF">EDD38_7132</name>
</gene>
<evidence type="ECO:0000256" key="2">
    <source>
        <dbReference type="SAM" id="MobiDB-lite"/>
    </source>
</evidence>
<dbReference type="Proteomes" id="UP000266906">
    <property type="component" value="Unassembled WGS sequence"/>
</dbReference>
<feature type="domain" description="DUF5107" evidence="3">
    <location>
        <begin position="55"/>
        <end position="331"/>
    </location>
</feature>
<dbReference type="Gene3D" id="1.25.40.10">
    <property type="entry name" value="Tetratricopeptide repeat domain"/>
    <property type="match status" value="1"/>
</dbReference>
<evidence type="ECO:0000313" key="4">
    <source>
        <dbReference type="EMBL" id="RPE27842.1"/>
    </source>
</evidence>
<keyword evidence="5" id="KW-1185">Reference proteome</keyword>